<evidence type="ECO:0000313" key="9">
    <source>
        <dbReference type="Proteomes" id="UP000042958"/>
    </source>
</evidence>
<gene>
    <name evidence="8" type="ORF">PMG11_07444</name>
</gene>
<feature type="region of interest" description="Disordered" evidence="7">
    <location>
        <begin position="1"/>
        <end position="73"/>
    </location>
</feature>
<accession>A0A0F7TPU2</accession>
<sequence length="180" mass="20038">MAKNKPKNTRAARRGVSPSLDLDKSLTSLPRAESSTTQRPSLLVDRATSGVQKKKNQGKKMTKAQRLRQQKGMDRAEAVLDQLEIKKAKSFDRVKTIKERRGDWEELNKKSLALVALQQPQEVDEEEEVDDDEDDDAMTTEQLDPSNPMMASVFAPQPTNAVSNPVVAASAPTDEYDEIT</sequence>
<evidence type="ECO:0000256" key="4">
    <source>
        <dbReference type="ARBA" id="ARBA00022490"/>
    </source>
</evidence>
<dbReference type="InterPro" id="IPR053278">
    <property type="entry name" value="Pre-60S_factor_ECM1"/>
</dbReference>
<keyword evidence="9" id="KW-1185">Reference proteome</keyword>
<dbReference type="Pfam" id="PF09135">
    <property type="entry name" value="Alb1"/>
    <property type="match status" value="1"/>
</dbReference>
<keyword evidence="5" id="KW-0690">Ribosome biogenesis</keyword>
<evidence type="ECO:0000256" key="3">
    <source>
        <dbReference type="ARBA" id="ARBA00022448"/>
    </source>
</evidence>
<evidence type="ECO:0000256" key="5">
    <source>
        <dbReference type="ARBA" id="ARBA00022517"/>
    </source>
</evidence>
<dbReference type="PANTHER" id="PTHR28280:SF1">
    <property type="entry name" value="SHUTTLING PRE-60S FACTOR ECM1"/>
    <property type="match status" value="1"/>
</dbReference>
<dbReference type="InterPro" id="IPR022784">
    <property type="entry name" value="Ribosome_bgen_Alb1"/>
</dbReference>
<organism evidence="8 9">
    <name type="scientific">Penicillium brasilianum</name>
    <dbReference type="NCBI Taxonomy" id="104259"/>
    <lineage>
        <taxon>Eukaryota</taxon>
        <taxon>Fungi</taxon>
        <taxon>Dikarya</taxon>
        <taxon>Ascomycota</taxon>
        <taxon>Pezizomycotina</taxon>
        <taxon>Eurotiomycetes</taxon>
        <taxon>Eurotiomycetidae</taxon>
        <taxon>Eurotiales</taxon>
        <taxon>Aspergillaceae</taxon>
        <taxon>Penicillium</taxon>
    </lineage>
</organism>
<evidence type="ECO:0008006" key="10">
    <source>
        <dbReference type="Google" id="ProtNLM"/>
    </source>
</evidence>
<comment type="subcellular location">
    <subcellularLocation>
        <location evidence="2">Cytoplasm</location>
    </subcellularLocation>
    <subcellularLocation>
        <location evidence="1">Nucleus</location>
    </subcellularLocation>
</comment>
<keyword evidence="6" id="KW-0539">Nucleus</keyword>
<dbReference type="OrthoDB" id="5304887at2759"/>
<feature type="compositionally biased region" description="Acidic residues" evidence="7">
    <location>
        <begin position="122"/>
        <end position="138"/>
    </location>
</feature>
<evidence type="ECO:0000256" key="1">
    <source>
        <dbReference type="ARBA" id="ARBA00004123"/>
    </source>
</evidence>
<evidence type="ECO:0000256" key="2">
    <source>
        <dbReference type="ARBA" id="ARBA00004496"/>
    </source>
</evidence>
<evidence type="ECO:0000256" key="7">
    <source>
        <dbReference type="SAM" id="MobiDB-lite"/>
    </source>
</evidence>
<dbReference type="GO" id="GO:0005737">
    <property type="term" value="C:cytoplasm"/>
    <property type="evidence" value="ECO:0007669"/>
    <property type="project" value="UniProtKB-SubCell"/>
</dbReference>
<dbReference type="Proteomes" id="UP000042958">
    <property type="component" value="Unassembled WGS sequence"/>
</dbReference>
<evidence type="ECO:0000256" key="6">
    <source>
        <dbReference type="ARBA" id="ARBA00023242"/>
    </source>
</evidence>
<keyword evidence="4" id="KW-0963">Cytoplasm</keyword>
<protein>
    <recommendedName>
        <fullName evidence="10">Alb1-domain-containing protein</fullName>
    </recommendedName>
</protein>
<dbReference type="EMBL" id="CDHK01000006">
    <property type="protein sequence ID" value="CEJ58798.1"/>
    <property type="molecule type" value="Genomic_DNA"/>
</dbReference>
<dbReference type="PANTHER" id="PTHR28280">
    <property type="entry name" value="SHUTTLING PRE-60S FACTOR ECM1"/>
    <property type="match status" value="1"/>
</dbReference>
<reference evidence="9" key="1">
    <citation type="journal article" date="2015" name="Genome Announc.">
        <title>Draft genome sequence of the fungus Penicillium brasilianum MG11.</title>
        <authorList>
            <person name="Horn F."/>
            <person name="Linde J."/>
            <person name="Mattern D.J."/>
            <person name="Walther G."/>
            <person name="Guthke R."/>
            <person name="Brakhage A.A."/>
            <person name="Valiante V."/>
        </authorList>
    </citation>
    <scope>NUCLEOTIDE SEQUENCE [LARGE SCALE GENOMIC DNA]</scope>
    <source>
        <strain evidence="9">MG11</strain>
    </source>
</reference>
<dbReference type="GO" id="GO:0030687">
    <property type="term" value="C:preribosome, large subunit precursor"/>
    <property type="evidence" value="ECO:0007669"/>
    <property type="project" value="TreeGrafter"/>
</dbReference>
<dbReference type="AlphaFoldDB" id="A0A0F7TPU2"/>
<dbReference type="GO" id="GO:0005730">
    <property type="term" value="C:nucleolus"/>
    <property type="evidence" value="ECO:0007669"/>
    <property type="project" value="TreeGrafter"/>
</dbReference>
<evidence type="ECO:0000313" key="8">
    <source>
        <dbReference type="EMBL" id="CEJ58798.1"/>
    </source>
</evidence>
<feature type="compositionally biased region" description="Basic residues" evidence="7">
    <location>
        <begin position="52"/>
        <end position="69"/>
    </location>
</feature>
<feature type="compositionally biased region" description="Basic residues" evidence="7">
    <location>
        <begin position="1"/>
        <end position="13"/>
    </location>
</feature>
<feature type="region of interest" description="Disordered" evidence="7">
    <location>
        <begin position="119"/>
        <end position="156"/>
    </location>
</feature>
<dbReference type="GO" id="GO:0000055">
    <property type="term" value="P:ribosomal large subunit export from nucleus"/>
    <property type="evidence" value="ECO:0007669"/>
    <property type="project" value="TreeGrafter"/>
</dbReference>
<keyword evidence="3" id="KW-0813">Transport</keyword>
<feature type="compositionally biased region" description="Polar residues" evidence="7">
    <location>
        <begin position="25"/>
        <end position="40"/>
    </location>
</feature>
<proteinExistence type="predicted"/>
<name>A0A0F7TPU2_PENBI</name>